<dbReference type="Proteomes" id="UP000326198">
    <property type="component" value="Unassembled WGS sequence"/>
</dbReference>
<sequence>MVKEISPISSPKEPNMEELELMVQWCAATYRSISRDATVERIWRVIVPREAIHHPFLMYGILALSALHLASNSSGATKENHLITARSYQSQAQTSLEKMKGKLNDSNSNAAFALYHILIVSAFAFPLTREPHQDQTPLDDLCEVFRLTKPFGDTITAVIDRVKAGEMKKLVEPSDQPPRMPDTSRLATMALLGINATLAHQNPAHERDVYSLTITYLGESLGKLARGGEIMIVAFQWILQIPARFIDLLRERQPFALIVLGHFAVILHSLREHWWMGEWGARLISQIGQLLDLKSRQSLSWVLDATGCYIPQP</sequence>
<evidence type="ECO:0008006" key="3">
    <source>
        <dbReference type="Google" id="ProtNLM"/>
    </source>
</evidence>
<accession>A0A5N7BH46</accession>
<dbReference type="AlphaFoldDB" id="A0A5N7BH46"/>
<name>A0A5N7BH46_9EURO</name>
<protein>
    <recommendedName>
        <fullName evidence="3">Fungal-specific transcription factor domain-containing protein</fullName>
    </recommendedName>
</protein>
<dbReference type="InterPro" id="IPR021858">
    <property type="entry name" value="Fun_TF"/>
</dbReference>
<gene>
    <name evidence="1" type="ORF">BDV26DRAFT_106593</name>
</gene>
<dbReference type="GO" id="GO:0001228">
    <property type="term" value="F:DNA-binding transcription activator activity, RNA polymerase II-specific"/>
    <property type="evidence" value="ECO:0007669"/>
    <property type="project" value="TreeGrafter"/>
</dbReference>
<evidence type="ECO:0000313" key="2">
    <source>
        <dbReference type="Proteomes" id="UP000326198"/>
    </source>
</evidence>
<keyword evidence="2" id="KW-1185">Reference proteome</keyword>
<dbReference type="PANTHER" id="PTHR47784">
    <property type="entry name" value="STEROL UPTAKE CONTROL PROTEIN 2"/>
    <property type="match status" value="1"/>
</dbReference>
<dbReference type="PANTHER" id="PTHR47784:SF13">
    <property type="entry name" value="ZN(II)2CYS6 TRANSCRIPTION FACTOR (EUROFUNG)"/>
    <property type="match status" value="1"/>
</dbReference>
<dbReference type="InterPro" id="IPR053157">
    <property type="entry name" value="Sterol_Uptake_Regulator"/>
</dbReference>
<evidence type="ECO:0000313" key="1">
    <source>
        <dbReference type="EMBL" id="KAE8381106.1"/>
    </source>
</evidence>
<organism evidence="1 2">
    <name type="scientific">Aspergillus bertholletiae</name>
    <dbReference type="NCBI Taxonomy" id="1226010"/>
    <lineage>
        <taxon>Eukaryota</taxon>
        <taxon>Fungi</taxon>
        <taxon>Dikarya</taxon>
        <taxon>Ascomycota</taxon>
        <taxon>Pezizomycotina</taxon>
        <taxon>Eurotiomycetes</taxon>
        <taxon>Eurotiomycetidae</taxon>
        <taxon>Eurotiales</taxon>
        <taxon>Aspergillaceae</taxon>
        <taxon>Aspergillus</taxon>
        <taxon>Aspergillus subgen. Circumdati</taxon>
    </lineage>
</organism>
<dbReference type="EMBL" id="ML736174">
    <property type="protein sequence ID" value="KAE8381106.1"/>
    <property type="molecule type" value="Genomic_DNA"/>
</dbReference>
<dbReference type="Pfam" id="PF11951">
    <property type="entry name" value="Fungal_trans_2"/>
    <property type="match status" value="1"/>
</dbReference>
<reference evidence="1 2" key="1">
    <citation type="submission" date="2019-04" db="EMBL/GenBank/DDBJ databases">
        <title>Friends and foes A comparative genomics studyof 23 Aspergillus species from section Flavi.</title>
        <authorList>
            <consortium name="DOE Joint Genome Institute"/>
            <person name="Kjaerbolling I."/>
            <person name="Vesth T."/>
            <person name="Frisvad J.C."/>
            <person name="Nybo J.L."/>
            <person name="Theobald S."/>
            <person name="Kildgaard S."/>
            <person name="Isbrandt T."/>
            <person name="Kuo A."/>
            <person name="Sato A."/>
            <person name="Lyhne E.K."/>
            <person name="Kogle M.E."/>
            <person name="Wiebenga A."/>
            <person name="Kun R.S."/>
            <person name="Lubbers R.J."/>
            <person name="Makela M.R."/>
            <person name="Barry K."/>
            <person name="Chovatia M."/>
            <person name="Clum A."/>
            <person name="Daum C."/>
            <person name="Haridas S."/>
            <person name="He G."/>
            <person name="LaButti K."/>
            <person name="Lipzen A."/>
            <person name="Mondo S."/>
            <person name="Riley R."/>
            <person name="Salamov A."/>
            <person name="Simmons B.A."/>
            <person name="Magnuson J.K."/>
            <person name="Henrissat B."/>
            <person name="Mortensen U.H."/>
            <person name="Larsen T.O."/>
            <person name="Devries R.P."/>
            <person name="Grigoriev I.V."/>
            <person name="Machida M."/>
            <person name="Baker S.E."/>
            <person name="Andersen M.R."/>
        </authorList>
    </citation>
    <scope>NUCLEOTIDE SEQUENCE [LARGE SCALE GENOMIC DNA]</scope>
    <source>
        <strain evidence="1 2">IBT 29228</strain>
    </source>
</reference>
<dbReference type="OrthoDB" id="4937900at2759"/>
<proteinExistence type="predicted"/>